<name>A0A0W8FXS6_9ZZZZ</name>
<reference evidence="2" key="1">
    <citation type="journal article" date="2015" name="Proc. Natl. Acad. Sci. U.S.A.">
        <title>Networks of energetic and metabolic interactions define dynamics in microbial communities.</title>
        <authorList>
            <person name="Embree M."/>
            <person name="Liu J.K."/>
            <person name="Al-Bassam M.M."/>
            <person name="Zengler K."/>
        </authorList>
    </citation>
    <scope>NUCLEOTIDE SEQUENCE</scope>
</reference>
<keyword evidence="1" id="KW-0472">Membrane</keyword>
<protein>
    <recommendedName>
        <fullName evidence="3">DUF4352 domain-containing protein</fullName>
    </recommendedName>
</protein>
<dbReference type="AlphaFoldDB" id="A0A0W8FXS6"/>
<accession>A0A0W8FXS6</accession>
<evidence type="ECO:0008006" key="3">
    <source>
        <dbReference type="Google" id="ProtNLM"/>
    </source>
</evidence>
<dbReference type="EMBL" id="LNQE01000649">
    <property type="protein sequence ID" value="KUG25577.1"/>
    <property type="molecule type" value="Genomic_DNA"/>
</dbReference>
<sequence>MKRISINYTIIISAVVLFALIVFFYAEDNGSGSSVPVYSAGQTINIGDFIILISKPEEGYRKENTLVKITVRNLTDNPIAVTSYLTGNTAEDIYNHYYLFLEQNGKIYEIEGEFIKVNPTDGTTKYDAFGNLYFDIPVSEINQYTYLLITSDKKAEDVICKIKLN</sequence>
<comment type="caution">
    <text evidence="2">The sequence shown here is derived from an EMBL/GenBank/DDBJ whole genome shotgun (WGS) entry which is preliminary data.</text>
</comment>
<proteinExistence type="predicted"/>
<evidence type="ECO:0000256" key="1">
    <source>
        <dbReference type="SAM" id="Phobius"/>
    </source>
</evidence>
<keyword evidence="1" id="KW-0812">Transmembrane</keyword>
<evidence type="ECO:0000313" key="2">
    <source>
        <dbReference type="EMBL" id="KUG25577.1"/>
    </source>
</evidence>
<keyword evidence="1" id="KW-1133">Transmembrane helix</keyword>
<organism evidence="2">
    <name type="scientific">hydrocarbon metagenome</name>
    <dbReference type="NCBI Taxonomy" id="938273"/>
    <lineage>
        <taxon>unclassified sequences</taxon>
        <taxon>metagenomes</taxon>
        <taxon>ecological metagenomes</taxon>
    </lineage>
</organism>
<feature type="transmembrane region" description="Helical" evidence="1">
    <location>
        <begin position="7"/>
        <end position="26"/>
    </location>
</feature>
<gene>
    <name evidence="2" type="ORF">ASZ90_004595</name>
</gene>